<gene>
    <name evidence="3" type="ORF">R1flu_016123</name>
</gene>
<dbReference type="Proteomes" id="UP001605036">
    <property type="component" value="Unassembled WGS sequence"/>
</dbReference>
<evidence type="ECO:0000256" key="1">
    <source>
        <dbReference type="ARBA" id="ARBA00093634"/>
    </source>
</evidence>
<dbReference type="PANTHER" id="PTHR31996">
    <property type="entry name" value="COILED-COIL DOMAIN-CONTAINING PROTEIN 115"/>
    <property type="match status" value="1"/>
</dbReference>
<reference evidence="3 4" key="1">
    <citation type="submission" date="2024-09" db="EMBL/GenBank/DDBJ databases">
        <title>Chromosome-scale assembly of Riccia fluitans.</title>
        <authorList>
            <person name="Paukszto L."/>
            <person name="Sawicki J."/>
            <person name="Karawczyk K."/>
            <person name="Piernik-Szablinska J."/>
            <person name="Szczecinska M."/>
            <person name="Mazdziarz M."/>
        </authorList>
    </citation>
    <scope>NUCLEOTIDE SEQUENCE [LARGE SCALE GENOMIC DNA]</scope>
    <source>
        <strain evidence="3">Rf_01</strain>
        <tissue evidence="3">Aerial parts of the thallus</tissue>
    </source>
</reference>
<name>A0ABD1YP02_9MARC</name>
<comment type="caution">
    <text evidence="3">The sequence shown here is derived from an EMBL/GenBank/DDBJ whole genome shotgun (WGS) entry which is preliminary data.</text>
</comment>
<evidence type="ECO:0000313" key="4">
    <source>
        <dbReference type="Proteomes" id="UP001605036"/>
    </source>
</evidence>
<organism evidence="3 4">
    <name type="scientific">Riccia fluitans</name>
    <dbReference type="NCBI Taxonomy" id="41844"/>
    <lineage>
        <taxon>Eukaryota</taxon>
        <taxon>Viridiplantae</taxon>
        <taxon>Streptophyta</taxon>
        <taxon>Embryophyta</taxon>
        <taxon>Marchantiophyta</taxon>
        <taxon>Marchantiopsida</taxon>
        <taxon>Marchantiidae</taxon>
        <taxon>Marchantiales</taxon>
        <taxon>Ricciaceae</taxon>
        <taxon>Riccia</taxon>
    </lineage>
</organism>
<evidence type="ECO:0000256" key="2">
    <source>
        <dbReference type="SAM" id="MobiDB-lite"/>
    </source>
</evidence>
<sequence>MPDDDSHQKQLEKEVWKCLDSVHHLLKRREILLQTLRQGWMELTSARYAMGPARISSPLFSLKPHAPSSVVDVRGLPSDSTGGNSAVEVENEPDGITVVFDLVRDRAENDPKTSVTKTSDFTGSDRGQPPSHLRRRVTSTISNDDEKKDQWEIESLLNDCGTEFGDESSLAEAPKETTQPLYWFGALVSPHLRSAQNSFSQALDLIVELVNAQNEATHAHSNVLKFQKATSVDEN</sequence>
<dbReference type="EMBL" id="JBHFFA010000004">
    <property type="protein sequence ID" value="KAL2631437.1"/>
    <property type="molecule type" value="Genomic_DNA"/>
</dbReference>
<proteinExistence type="predicted"/>
<keyword evidence="4" id="KW-1185">Reference proteome</keyword>
<dbReference type="InterPro" id="IPR040357">
    <property type="entry name" value="Vma22/CCDC115"/>
</dbReference>
<protein>
    <recommendedName>
        <fullName evidence="1">Vacuolar ATPase assembly protein VMA22</fullName>
    </recommendedName>
</protein>
<feature type="compositionally biased region" description="Polar residues" evidence="2">
    <location>
        <begin position="112"/>
        <end position="122"/>
    </location>
</feature>
<dbReference type="AlphaFoldDB" id="A0ABD1YP02"/>
<feature type="region of interest" description="Disordered" evidence="2">
    <location>
        <begin position="107"/>
        <end position="146"/>
    </location>
</feature>
<evidence type="ECO:0000313" key="3">
    <source>
        <dbReference type="EMBL" id="KAL2631437.1"/>
    </source>
</evidence>
<accession>A0ABD1YP02</accession>
<dbReference type="PANTHER" id="PTHR31996:SF2">
    <property type="entry name" value="COILED-COIL DOMAIN-CONTAINING PROTEIN 115"/>
    <property type="match status" value="1"/>
</dbReference>